<dbReference type="Pfam" id="PF13670">
    <property type="entry name" value="PepSY_2"/>
    <property type="match status" value="1"/>
</dbReference>
<sequence length="90" mass="9710">MNKLHTQIAAILSVGLLTLSGNAFAGEKPPVNAIALSEIVKIIEDQGYTPITEISIDNGVWEAEVYKGVEKRELKVSPIDGNIISDLPDH</sequence>
<keyword evidence="4" id="KW-1185">Reference proteome</keyword>
<protein>
    <submittedName>
        <fullName evidence="3">PepSY domain-containing protein</fullName>
    </submittedName>
</protein>
<dbReference type="AlphaFoldDB" id="A0A9X2WLH5"/>
<feature type="chain" id="PRO_5040762648" evidence="1">
    <location>
        <begin position="26"/>
        <end position="90"/>
    </location>
</feature>
<name>A0A9X2WLH5_9GAMM</name>
<evidence type="ECO:0000313" key="4">
    <source>
        <dbReference type="Proteomes" id="UP001155546"/>
    </source>
</evidence>
<comment type="caution">
    <text evidence="3">The sequence shown here is derived from an EMBL/GenBank/DDBJ whole genome shotgun (WGS) entry which is preliminary data.</text>
</comment>
<keyword evidence="1" id="KW-0732">Signal</keyword>
<dbReference type="RefSeq" id="WP_261297946.1">
    <property type="nucleotide sequence ID" value="NZ_JAMTCD010000006.1"/>
</dbReference>
<accession>A0A9X2WLH5</accession>
<organism evidence="3 4">
    <name type="scientific">Shewanella holmiensis</name>
    <dbReference type="NCBI Taxonomy" id="2952222"/>
    <lineage>
        <taxon>Bacteria</taxon>
        <taxon>Pseudomonadati</taxon>
        <taxon>Pseudomonadota</taxon>
        <taxon>Gammaproteobacteria</taxon>
        <taxon>Alteromonadales</taxon>
        <taxon>Shewanellaceae</taxon>
        <taxon>Shewanella</taxon>
    </lineage>
</organism>
<evidence type="ECO:0000313" key="3">
    <source>
        <dbReference type="EMBL" id="MCT7941557.1"/>
    </source>
</evidence>
<proteinExistence type="predicted"/>
<dbReference type="EMBL" id="JAMTCD010000006">
    <property type="protein sequence ID" value="MCT7941557.1"/>
    <property type="molecule type" value="Genomic_DNA"/>
</dbReference>
<evidence type="ECO:0000256" key="1">
    <source>
        <dbReference type="SAM" id="SignalP"/>
    </source>
</evidence>
<gene>
    <name evidence="3" type="ORF">NE535_07070</name>
</gene>
<evidence type="ECO:0000259" key="2">
    <source>
        <dbReference type="Pfam" id="PF13670"/>
    </source>
</evidence>
<reference evidence="3" key="1">
    <citation type="journal article" date="2023" name="Int. J. Syst. Evol. Microbiol.">
        <title>&lt;i&gt;Shewanella septentrionalis&lt;/i&gt; sp. nov. and &lt;i&gt;Shewanella holmiensis&lt;/i&gt; sp. nov., isolated from Baltic Sea water and sediments.</title>
        <authorList>
            <person name="Martin-Rodriguez A.J."/>
            <person name="Thorell K."/>
            <person name="Joffre E."/>
            <person name="Jensie-Markopoulos S."/>
            <person name="Moore E.R.B."/>
            <person name="Sjoling A."/>
        </authorList>
    </citation>
    <scope>NUCLEOTIDE SEQUENCE</scope>
    <source>
        <strain evidence="3">SP1S2-7</strain>
    </source>
</reference>
<dbReference type="Proteomes" id="UP001155546">
    <property type="component" value="Unassembled WGS sequence"/>
</dbReference>
<feature type="domain" description="PepSY" evidence="2">
    <location>
        <begin position="11"/>
        <end position="85"/>
    </location>
</feature>
<feature type="signal peptide" evidence="1">
    <location>
        <begin position="1"/>
        <end position="25"/>
    </location>
</feature>
<dbReference type="InterPro" id="IPR025711">
    <property type="entry name" value="PepSY"/>
</dbReference>